<evidence type="ECO:0000259" key="2">
    <source>
        <dbReference type="Pfam" id="PF18454"/>
    </source>
</evidence>
<dbReference type="GO" id="GO:0030020">
    <property type="term" value="F:extracellular matrix structural constituent conferring tensile strength"/>
    <property type="evidence" value="ECO:0007669"/>
    <property type="project" value="TreeGrafter"/>
</dbReference>
<dbReference type="GO" id="GO:0005615">
    <property type="term" value="C:extracellular space"/>
    <property type="evidence" value="ECO:0007669"/>
    <property type="project" value="TreeGrafter"/>
</dbReference>
<dbReference type="InterPro" id="IPR056923">
    <property type="entry name" value="Minor_tail_gp31_C"/>
</dbReference>
<evidence type="ECO:0000313" key="5">
    <source>
        <dbReference type="Proteomes" id="UP000193367"/>
    </source>
</evidence>
<evidence type="ECO:0000313" key="4">
    <source>
        <dbReference type="EMBL" id="ORO94768.1"/>
    </source>
</evidence>
<sequence length="275" mass="29856">MTETIPVRVQHKRMTASAWASSPLVLLDGELGVESDTGKVKVGNGRDRFSALQYLTGPKGDRGERGEQGPRGADGVVRFEGSAAERALEQYAKKSETPVYRIANRDIYGANVGSVATIKTTDLMNPDGIKVGDIVEDLWTNDSTVDYEFWKVTAVSGTNITVQKIGKRTFVISYNDTDVKRRITALEARPAFDFNSLTPTQKNMLRGYQGPQGPTGPAGPAGPRGSDGLRGRDGAPGNTILDQNTGQALKYWRGSKAQYDAISNKDSNTIYDVYT</sequence>
<feature type="domain" description="Minor tail protein gp31 C-terminal" evidence="3">
    <location>
        <begin position="249"/>
        <end position="274"/>
    </location>
</feature>
<evidence type="ECO:0000256" key="1">
    <source>
        <dbReference type="SAM" id="MobiDB-lite"/>
    </source>
</evidence>
<feature type="region of interest" description="Disordered" evidence="1">
    <location>
        <begin position="207"/>
        <end position="242"/>
    </location>
</feature>
<dbReference type="PANTHER" id="PTHR24023">
    <property type="entry name" value="COLLAGEN ALPHA"/>
    <property type="match status" value="1"/>
</dbReference>
<dbReference type="Gene3D" id="1.20.5.320">
    <property type="entry name" value="6-Phosphogluconate Dehydrogenase, domain 3"/>
    <property type="match status" value="2"/>
</dbReference>
<dbReference type="Pfam" id="PF18454">
    <property type="entry name" value="Mtd_N"/>
    <property type="match status" value="1"/>
</dbReference>
<dbReference type="Proteomes" id="UP000193367">
    <property type="component" value="Unassembled WGS sequence"/>
</dbReference>
<organism evidence="4 5">
    <name type="scientific">Streptococcus mitis</name>
    <dbReference type="NCBI Taxonomy" id="28037"/>
    <lineage>
        <taxon>Bacteria</taxon>
        <taxon>Bacillati</taxon>
        <taxon>Bacillota</taxon>
        <taxon>Bacilli</taxon>
        <taxon>Lactobacillales</taxon>
        <taxon>Streptococcaceae</taxon>
        <taxon>Streptococcus</taxon>
        <taxon>Streptococcus mitis group</taxon>
    </lineage>
</organism>
<dbReference type="EMBL" id="NCVH01000031">
    <property type="protein sequence ID" value="ORO94768.1"/>
    <property type="molecule type" value="Genomic_DNA"/>
</dbReference>
<dbReference type="GO" id="GO:0030198">
    <property type="term" value="P:extracellular matrix organization"/>
    <property type="evidence" value="ECO:0007669"/>
    <property type="project" value="TreeGrafter"/>
</dbReference>
<dbReference type="PANTHER" id="PTHR24023:SF1082">
    <property type="entry name" value="COLLAGEN TRIPLE HELIX REPEAT"/>
    <property type="match status" value="1"/>
</dbReference>
<dbReference type="GO" id="GO:0031012">
    <property type="term" value="C:extracellular matrix"/>
    <property type="evidence" value="ECO:0007669"/>
    <property type="project" value="TreeGrafter"/>
</dbReference>
<dbReference type="InterPro" id="IPR041352">
    <property type="entry name" value="Mtd_N"/>
</dbReference>
<dbReference type="Pfam" id="PF24243">
    <property type="entry name" value="Phage_tail_C"/>
    <property type="match status" value="1"/>
</dbReference>
<proteinExistence type="predicted"/>
<evidence type="ECO:0000259" key="3">
    <source>
        <dbReference type="Pfam" id="PF24243"/>
    </source>
</evidence>
<feature type="compositionally biased region" description="Basic and acidic residues" evidence="1">
    <location>
        <begin position="59"/>
        <end position="68"/>
    </location>
</feature>
<dbReference type="SUPFAM" id="SSF69349">
    <property type="entry name" value="Phage fibre proteins"/>
    <property type="match status" value="1"/>
</dbReference>
<reference evidence="4 5" key="1">
    <citation type="journal article" date="2016" name="Eur. J. Clin. Microbiol. Infect. Dis.">
        <title>Whole genome sequencing as a tool for phylogenetic analysis of clinical strains of Mitis group streptococci.</title>
        <authorList>
            <person name="Rasmussen L.H."/>
            <person name="Dargis R."/>
            <person name="Hojholt K."/>
            <person name="Christensen J.J."/>
            <person name="Skovgaard O."/>
            <person name="Justesen U.S."/>
            <person name="Rosenvinge F.S."/>
            <person name="Moser C."/>
            <person name="Lukjancenko O."/>
            <person name="Rasmussen S."/>
            <person name="Nielsen X.C."/>
        </authorList>
    </citation>
    <scope>NUCLEOTIDE SEQUENCE [LARGE SCALE GENOMIC DNA]</scope>
    <source>
        <strain evidence="4 5">RH_17439_08</strain>
    </source>
</reference>
<dbReference type="AlphaFoldDB" id="A0A1X1K5M8"/>
<dbReference type="RefSeq" id="WP_084864954.1">
    <property type="nucleotide sequence ID" value="NZ_NCVH01000031.1"/>
</dbReference>
<accession>A0A1X1K5M8</accession>
<feature type="domain" description="Major tropism determinant N-terminal" evidence="2">
    <location>
        <begin position="9"/>
        <end position="46"/>
    </location>
</feature>
<feature type="region of interest" description="Disordered" evidence="1">
    <location>
        <begin position="54"/>
        <end position="75"/>
    </location>
</feature>
<dbReference type="InterPro" id="IPR050149">
    <property type="entry name" value="Collagen_superfamily"/>
</dbReference>
<comment type="caution">
    <text evidence="4">The sequence shown here is derived from an EMBL/GenBank/DDBJ whole genome shotgun (WGS) entry which is preliminary data.</text>
</comment>
<gene>
    <name evidence="4" type="ORF">B7698_05865</name>
</gene>
<name>A0A1X1K5M8_STRMT</name>
<protein>
    <submittedName>
        <fullName evidence="4">Uncharacterized protein</fullName>
    </submittedName>
</protein>